<protein>
    <submittedName>
        <fullName evidence="8">2,5-diketo-D-gluconic acid reductase B</fullName>
        <ecNumber evidence="8">1.1.1.346</ecNumber>
    </submittedName>
</protein>
<dbReference type="GO" id="GO:0051596">
    <property type="term" value="P:methylglyoxal catabolic process"/>
    <property type="evidence" value="ECO:0007669"/>
    <property type="project" value="TreeGrafter"/>
</dbReference>
<dbReference type="InterPro" id="IPR018170">
    <property type="entry name" value="Aldo/ket_reductase_CS"/>
</dbReference>
<dbReference type="InterPro" id="IPR036812">
    <property type="entry name" value="NAD(P)_OxRdtase_dom_sf"/>
</dbReference>
<keyword evidence="9" id="KW-1185">Reference proteome</keyword>
<dbReference type="AlphaFoldDB" id="A0A1U9Z909"/>
<dbReference type="PIRSF" id="PIRSF000097">
    <property type="entry name" value="AKR"/>
    <property type="match status" value="1"/>
</dbReference>
<dbReference type="OrthoDB" id="9804790at2"/>
<dbReference type="KEGG" id="mmed:Mame_04770"/>
<feature type="site" description="Lowers pKa of active site Tyr" evidence="6">
    <location>
        <position position="69"/>
    </location>
</feature>
<evidence type="ECO:0000256" key="5">
    <source>
        <dbReference type="PIRSR" id="PIRSR000097-2"/>
    </source>
</evidence>
<dbReference type="PROSITE" id="PS00062">
    <property type="entry name" value="ALDOKETO_REDUCTASE_2"/>
    <property type="match status" value="1"/>
</dbReference>
<dbReference type="EC" id="1.1.1.346" evidence="8"/>
<dbReference type="Proteomes" id="UP000191135">
    <property type="component" value="Plasmid pMM593"/>
</dbReference>
<keyword evidence="8" id="KW-0614">Plasmid</keyword>
<dbReference type="SUPFAM" id="SSF51430">
    <property type="entry name" value="NAD(P)-linked oxidoreductase"/>
    <property type="match status" value="1"/>
</dbReference>
<evidence type="ECO:0000256" key="6">
    <source>
        <dbReference type="PIRSR" id="PIRSR000097-3"/>
    </source>
</evidence>
<keyword evidence="3 8" id="KW-0560">Oxidoreductase</keyword>
<reference evidence="8 9" key="1">
    <citation type="submission" date="2017-03" db="EMBL/GenBank/DDBJ databases">
        <title>Foreign affairs: Plasmid Transfer between Roseobacters and Rhizobia.</title>
        <authorList>
            <person name="Bartling P."/>
            <person name="Bunk B."/>
            <person name="Overmann J."/>
            <person name="Brinkmann H."/>
            <person name="Petersen J."/>
        </authorList>
    </citation>
    <scope>NUCLEOTIDE SEQUENCE [LARGE SCALE GENOMIC DNA]</scope>
    <source>
        <strain evidence="8 9">MACL11</strain>
        <plasmid evidence="9">Plasmid pmm593</plasmid>
    </source>
</reference>
<feature type="binding site" evidence="5">
    <location>
        <position position="102"/>
    </location>
    <ligand>
        <name>substrate</name>
    </ligand>
</feature>
<evidence type="ECO:0000259" key="7">
    <source>
        <dbReference type="Pfam" id="PF00248"/>
    </source>
</evidence>
<gene>
    <name evidence="8" type="primary">dkgB_2</name>
    <name evidence="8" type="ORF">Mame_04770</name>
</gene>
<feature type="domain" description="NADP-dependent oxidoreductase" evidence="7">
    <location>
        <begin position="24"/>
        <end position="255"/>
    </location>
</feature>
<dbReference type="Pfam" id="PF00248">
    <property type="entry name" value="Aldo_ket_red"/>
    <property type="match status" value="1"/>
</dbReference>
<geneLocation type="plasmid" evidence="9">
    <name>pmm593</name>
</geneLocation>
<evidence type="ECO:0000256" key="4">
    <source>
        <dbReference type="PIRSR" id="PIRSR000097-1"/>
    </source>
</evidence>
<accession>A0A1U9Z909</accession>
<feature type="active site" description="Proton donor" evidence="4">
    <location>
        <position position="44"/>
    </location>
</feature>
<proteinExistence type="inferred from homology"/>
<dbReference type="PANTHER" id="PTHR43827:SF3">
    <property type="entry name" value="NADP-DEPENDENT OXIDOREDUCTASE DOMAIN-CONTAINING PROTEIN"/>
    <property type="match status" value="1"/>
</dbReference>
<evidence type="ECO:0000256" key="3">
    <source>
        <dbReference type="ARBA" id="ARBA00023002"/>
    </source>
</evidence>
<sequence>MKRNQYGMPLMGLGTFDRTGSAGIDAILTALEIGYRHIDTAQTYDTERECGEALRRSGLKREDVFVTTKISTENFGPGMLVPSLRQSLDRLGLDQVDLTLLHWPSPKNKVALSTYVEQIAEAHAAGLTRMIGVSNFTRLLLAEAQSMLGGLRIVNNQFECHPYLQNRILADYCRENGISVTCYLPIARGKLAGDPVLEPLAAEKNCTVEQLALAWSMAKGHAVIPASGKPERLKSNFAAQAVTLSDEDMATIARVDCGRRYIDFDWAPDWD</sequence>
<dbReference type="RefSeq" id="WP_026173354.1">
    <property type="nucleotide sequence ID" value="NZ_AQWH01000005.1"/>
</dbReference>
<name>A0A1U9Z909_9HYPH</name>
<dbReference type="InterPro" id="IPR023210">
    <property type="entry name" value="NADP_OxRdtase_dom"/>
</dbReference>
<dbReference type="PROSITE" id="PS00798">
    <property type="entry name" value="ALDOKETO_REDUCTASE_1"/>
    <property type="match status" value="1"/>
</dbReference>
<dbReference type="InterPro" id="IPR020471">
    <property type="entry name" value="AKR"/>
</dbReference>
<evidence type="ECO:0000313" key="9">
    <source>
        <dbReference type="Proteomes" id="UP000191135"/>
    </source>
</evidence>
<dbReference type="Gene3D" id="3.20.20.100">
    <property type="entry name" value="NADP-dependent oxidoreductase domain"/>
    <property type="match status" value="1"/>
</dbReference>
<evidence type="ECO:0000313" key="8">
    <source>
        <dbReference type="EMBL" id="AQZ54062.1"/>
    </source>
</evidence>
<dbReference type="EMBL" id="CP020331">
    <property type="protein sequence ID" value="AQZ54062.1"/>
    <property type="molecule type" value="Genomic_DNA"/>
</dbReference>
<organism evidence="8 9">
    <name type="scientific">Martelella mediterranea DSM 17316</name>
    <dbReference type="NCBI Taxonomy" id="1122214"/>
    <lineage>
        <taxon>Bacteria</taxon>
        <taxon>Pseudomonadati</taxon>
        <taxon>Pseudomonadota</taxon>
        <taxon>Alphaproteobacteria</taxon>
        <taxon>Hyphomicrobiales</taxon>
        <taxon>Aurantimonadaceae</taxon>
        <taxon>Martelella</taxon>
    </lineage>
</organism>
<evidence type="ECO:0000256" key="1">
    <source>
        <dbReference type="ARBA" id="ARBA00007905"/>
    </source>
</evidence>
<dbReference type="PRINTS" id="PR00069">
    <property type="entry name" value="ALDKETRDTASE"/>
</dbReference>
<keyword evidence="2" id="KW-0521">NADP</keyword>
<evidence type="ECO:0000256" key="2">
    <source>
        <dbReference type="ARBA" id="ARBA00022857"/>
    </source>
</evidence>
<comment type="similarity">
    <text evidence="1">Belongs to the aldo/keto reductase family.</text>
</comment>
<dbReference type="PANTHER" id="PTHR43827">
    <property type="entry name" value="2,5-DIKETO-D-GLUCONIC ACID REDUCTASE"/>
    <property type="match status" value="1"/>
</dbReference>
<dbReference type="GO" id="GO:1990002">
    <property type="term" value="F:methylglyoxal reductase (NADPH) (acetol producing) activity"/>
    <property type="evidence" value="ECO:0007669"/>
    <property type="project" value="TreeGrafter"/>
</dbReference>
<dbReference type="eggNOG" id="COG0656">
    <property type="taxonomic scope" value="Bacteria"/>
</dbReference>